<reference evidence="2 3" key="1">
    <citation type="submission" date="2021-06" db="EMBL/GenBank/DDBJ databases">
        <title>Caerostris darwini draft genome.</title>
        <authorList>
            <person name="Kono N."/>
            <person name="Arakawa K."/>
        </authorList>
    </citation>
    <scope>NUCLEOTIDE SEQUENCE [LARGE SCALE GENOMIC DNA]</scope>
</reference>
<accession>A0AAV4WDK7</accession>
<dbReference type="InterPro" id="IPR016187">
    <property type="entry name" value="CTDL_fold"/>
</dbReference>
<dbReference type="Proteomes" id="UP001054837">
    <property type="component" value="Unassembled WGS sequence"/>
</dbReference>
<evidence type="ECO:0000313" key="3">
    <source>
        <dbReference type="Proteomes" id="UP001054837"/>
    </source>
</evidence>
<dbReference type="InterPro" id="IPR016186">
    <property type="entry name" value="C-type_lectin-like/link_sf"/>
</dbReference>
<evidence type="ECO:0008006" key="4">
    <source>
        <dbReference type="Google" id="ProtNLM"/>
    </source>
</evidence>
<feature type="signal peptide" evidence="1">
    <location>
        <begin position="1"/>
        <end position="27"/>
    </location>
</feature>
<protein>
    <recommendedName>
        <fullName evidence="4">C-type lectin domain-containing protein</fullName>
    </recommendedName>
</protein>
<name>A0AAV4WDK7_9ARAC</name>
<feature type="chain" id="PRO_5043786336" description="C-type lectin domain-containing protein" evidence="1">
    <location>
        <begin position="28"/>
        <end position="173"/>
    </location>
</feature>
<dbReference type="Gene3D" id="3.10.100.10">
    <property type="entry name" value="Mannose-Binding Protein A, subunit A"/>
    <property type="match status" value="1"/>
</dbReference>
<keyword evidence="1" id="KW-0732">Signal</keyword>
<organism evidence="2 3">
    <name type="scientific">Caerostris darwini</name>
    <dbReference type="NCBI Taxonomy" id="1538125"/>
    <lineage>
        <taxon>Eukaryota</taxon>
        <taxon>Metazoa</taxon>
        <taxon>Ecdysozoa</taxon>
        <taxon>Arthropoda</taxon>
        <taxon>Chelicerata</taxon>
        <taxon>Arachnida</taxon>
        <taxon>Araneae</taxon>
        <taxon>Araneomorphae</taxon>
        <taxon>Entelegynae</taxon>
        <taxon>Araneoidea</taxon>
        <taxon>Araneidae</taxon>
        <taxon>Caerostris</taxon>
    </lineage>
</organism>
<dbReference type="EMBL" id="BPLQ01014508">
    <property type="protein sequence ID" value="GIY80438.1"/>
    <property type="molecule type" value="Genomic_DNA"/>
</dbReference>
<keyword evidence="3" id="KW-1185">Reference proteome</keyword>
<sequence length="173" mass="20029">MAMNVKKRSKRHLCNWFIVIWLQSVNCLNCPQPYVPIDSEDVCIYMSSRTVALNEMEAYCTGEVNGGKPFTRRFSDEGLKELGRNLKLTVESLFPPEVYIGMQREKNNMNQDTENFIYTNDQGTVHQDKYPLWASDPSYSDCGVVSYRKEFRVKPFSCSNSAVILCEKKELRK</sequence>
<dbReference type="SUPFAM" id="SSF56436">
    <property type="entry name" value="C-type lectin-like"/>
    <property type="match status" value="1"/>
</dbReference>
<proteinExistence type="predicted"/>
<gene>
    <name evidence="2" type="ORF">CDAR_470031</name>
</gene>
<dbReference type="AlphaFoldDB" id="A0AAV4WDK7"/>
<comment type="caution">
    <text evidence="2">The sequence shown here is derived from an EMBL/GenBank/DDBJ whole genome shotgun (WGS) entry which is preliminary data.</text>
</comment>
<evidence type="ECO:0000313" key="2">
    <source>
        <dbReference type="EMBL" id="GIY80438.1"/>
    </source>
</evidence>
<evidence type="ECO:0000256" key="1">
    <source>
        <dbReference type="SAM" id="SignalP"/>
    </source>
</evidence>